<evidence type="ECO:0000313" key="3">
    <source>
        <dbReference type="EMBL" id="PKU49169.1"/>
    </source>
</evidence>
<feature type="compositionally biased region" description="Polar residues" evidence="1">
    <location>
        <begin position="144"/>
        <end position="160"/>
    </location>
</feature>
<sequence length="160" mass="17536">MSKWKPVTSGVPQGSALGPVLFNIFVGDMDSGIECTLSKFAYDTKLCGTGDTLEGRDPIQRDLDRLQSWVGANLMKFNQDKCKVLHLGQGNPRHIYRLGGEWIESSPEEKDLGVLVDEKLNMSRQVHAGIPESQRHSGLHQKKCGQQVTGGDSTPSTLLS</sequence>
<evidence type="ECO:0000256" key="1">
    <source>
        <dbReference type="SAM" id="MobiDB-lite"/>
    </source>
</evidence>
<dbReference type="PROSITE" id="PS50878">
    <property type="entry name" value="RT_POL"/>
    <property type="match status" value="1"/>
</dbReference>
<protein>
    <recommendedName>
        <fullName evidence="2">Reverse transcriptase domain-containing protein</fullName>
    </recommendedName>
</protein>
<name>A0A2I0UT14_LIMLA</name>
<evidence type="ECO:0000259" key="2">
    <source>
        <dbReference type="PROSITE" id="PS50878"/>
    </source>
</evidence>
<feature type="region of interest" description="Disordered" evidence="1">
    <location>
        <begin position="130"/>
        <end position="160"/>
    </location>
</feature>
<dbReference type="OrthoDB" id="276744at2759"/>
<keyword evidence="4" id="KW-1185">Reference proteome</keyword>
<reference evidence="4" key="1">
    <citation type="submission" date="2017-11" db="EMBL/GenBank/DDBJ databases">
        <authorList>
            <person name="Lima N.C."/>
            <person name="Parody-Merino A.M."/>
            <person name="Battley P.F."/>
            <person name="Fidler A.E."/>
            <person name="Prosdocimi F."/>
        </authorList>
    </citation>
    <scope>NUCLEOTIDE SEQUENCE [LARGE SCALE GENOMIC DNA]</scope>
</reference>
<evidence type="ECO:0000313" key="4">
    <source>
        <dbReference type="Proteomes" id="UP000233556"/>
    </source>
</evidence>
<dbReference type="Pfam" id="PF00078">
    <property type="entry name" value="RVT_1"/>
    <property type="match status" value="1"/>
</dbReference>
<proteinExistence type="predicted"/>
<dbReference type="InterPro" id="IPR000477">
    <property type="entry name" value="RT_dom"/>
</dbReference>
<dbReference type="AlphaFoldDB" id="A0A2I0UT14"/>
<dbReference type="PANTHER" id="PTHR33332">
    <property type="entry name" value="REVERSE TRANSCRIPTASE DOMAIN-CONTAINING PROTEIN"/>
    <property type="match status" value="1"/>
</dbReference>
<feature type="domain" description="Reverse transcriptase" evidence="2">
    <location>
        <begin position="1"/>
        <end position="116"/>
    </location>
</feature>
<accession>A0A2I0UT14</accession>
<reference evidence="4" key="2">
    <citation type="submission" date="2017-12" db="EMBL/GenBank/DDBJ databases">
        <title>Genome sequence of the Bar-tailed Godwit (Limosa lapponica baueri).</title>
        <authorList>
            <person name="Lima N.C.B."/>
            <person name="Parody-Merino A.M."/>
            <person name="Battley P.F."/>
            <person name="Fidler A.E."/>
            <person name="Prosdocimi F."/>
        </authorList>
    </citation>
    <scope>NUCLEOTIDE SEQUENCE [LARGE SCALE GENOMIC DNA]</scope>
</reference>
<dbReference type="EMBL" id="KZ505641">
    <property type="protein sequence ID" value="PKU49169.1"/>
    <property type="molecule type" value="Genomic_DNA"/>
</dbReference>
<gene>
    <name evidence="3" type="ORF">llap_481</name>
</gene>
<dbReference type="Proteomes" id="UP000233556">
    <property type="component" value="Unassembled WGS sequence"/>
</dbReference>
<organism evidence="3 4">
    <name type="scientific">Limosa lapponica baueri</name>
    <dbReference type="NCBI Taxonomy" id="1758121"/>
    <lineage>
        <taxon>Eukaryota</taxon>
        <taxon>Metazoa</taxon>
        <taxon>Chordata</taxon>
        <taxon>Craniata</taxon>
        <taxon>Vertebrata</taxon>
        <taxon>Euteleostomi</taxon>
        <taxon>Archelosauria</taxon>
        <taxon>Archosauria</taxon>
        <taxon>Dinosauria</taxon>
        <taxon>Saurischia</taxon>
        <taxon>Theropoda</taxon>
        <taxon>Coelurosauria</taxon>
        <taxon>Aves</taxon>
        <taxon>Neognathae</taxon>
        <taxon>Neoaves</taxon>
        <taxon>Charadriiformes</taxon>
        <taxon>Scolopacidae</taxon>
        <taxon>Limosa</taxon>
    </lineage>
</organism>